<dbReference type="Proteomes" id="UP000504606">
    <property type="component" value="Unplaced"/>
</dbReference>
<feature type="compositionally biased region" description="Low complexity" evidence="1">
    <location>
        <begin position="14"/>
        <end position="61"/>
    </location>
</feature>
<dbReference type="KEGG" id="foc:113217289"/>
<organism evidence="2 3">
    <name type="scientific">Frankliniella occidentalis</name>
    <name type="common">Western flower thrips</name>
    <name type="synonym">Euthrips occidentalis</name>
    <dbReference type="NCBI Taxonomy" id="133901"/>
    <lineage>
        <taxon>Eukaryota</taxon>
        <taxon>Metazoa</taxon>
        <taxon>Ecdysozoa</taxon>
        <taxon>Arthropoda</taxon>
        <taxon>Hexapoda</taxon>
        <taxon>Insecta</taxon>
        <taxon>Pterygota</taxon>
        <taxon>Neoptera</taxon>
        <taxon>Paraneoptera</taxon>
        <taxon>Thysanoptera</taxon>
        <taxon>Terebrantia</taxon>
        <taxon>Thripoidea</taxon>
        <taxon>Thripidae</taxon>
        <taxon>Frankliniella</taxon>
    </lineage>
</organism>
<keyword evidence="2" id="KW-1185">Reference proteome</keyword>
<dbReference type="AlphaFoldDB" id="A0A9C6XRZ7"/>
<gene>
    <name evidence="3" type="primary">LOC113217289</name>
</gene>
<protein>
    <submittedName>
        <fullName evidence="3">Uncharacterized protein DDB_G0271670-like</fullName>
    </submittedName>
</protein>
<evidence type="ECO:0000313" key="3">
    <source>
        <dbReference type="RefSeq" id="XP_052128893.1"/>
    </source>
</evidence>
<name>A0A9C6XRZ7_FRAOC</name>
<evidence type="ECO:0000256" key="1">
    <source>
        <dbReference type="SAM" id="MobiDB-lite"/>
    </source>
</evidence>
<reference evidence="3" key="1">
    <citation type="submission" date="2025-08" db="UniProtKB">
        <authorList>
            <consortium name="RefSeq"/>
        </authorList>
    </citation>
    <scope>IDENTIFICATION</scope>
    <source>
        <tissue evidence="3">Whole organism</tissue>
    </source>
</reference>
<sequence>MDLIMGYESEDSSDSSSSSSTSSSSSSTSSSSSSTSSSSSSTSSSSCSTCFSSTSSSSTASNLSGDTVHLDHSSLVREIDAMDSVSWEAPLLAGTPDKAAQCMREDAVPVRARELSFGTDAQDGFEVKNFSENSLDMPVLECLNKTLFAEEEVMADVPPGWKDL</sequence>
<feature type="region of interest" description="Disordered" evidence="1">
    <location>
        <begin position="1"/>
        <end position="67"/>
    </location>
</feature>
<evidence type="ECO:0000313" key="2">
    <source>
        <dbReference type="Proteomes" id="UP000504606"/>
    </source>
</evidence>
<dbReference type="GeneID" id="113217289"/>
<proteinExistence type="predicted"/>
<dbReference type="RefSeq" id="XP_052128893.1">
    <property type="nucleotide sequence ID" value="XM_052272933.1"/>
</dbReference>
<accession>A0A9C6XRZ7</accession>